<dbReference type="AlphaFoldDB" id="A0A1M7K437"/>
<dbReference type="PROSITE" id="PS50110">
    <property type="entry name" value="RESPONSE_REGULATORY"/>
    <property type="match status" value="1"/>
</dbReference>
<dbReference type="Pfam" id="PF00072">
    <property type="entry name" value="Response_reg"/>
    <property type="match status" value="1"/>
</dbReference>
<dbReference type="InterPro" id="IPR001789">
    <property type="entry name" value="Sig_transdc_resp-reg_receiver"/>
</dbReference>
<gene>
    <name evidence="3" type="ORF">SAMN05444266_109141</name>
</gene>
<dbReference type="EMBL" id="FRBL01000009">
    <property type="protein sequence ID" value="SHM59941.1"/>
    <property type="molecule type" value="Genomic_DNA"/>
</dbReference>
<evidence type="ECO:0000256" key="1">
    <source>
        <dbReference type="PROSITE-ProRule" id="PRU00169"/>
    </source>
</evidence>
<dbReference type="InterPro" id="IPR052893">
    <property type="entry name" value="TCS_response_regulator"/>
</dbReference>
<sequence>MIKKRILLADDDQDDRAFIREMLELIDSDVNVDCVQNGKQVFDYLAVCSKQNFPSLILLDYKMPMMTAGEVLEKMQRLEQYTNIPKVVWSTSEEKTHIDRCLAAGALKYFVKPVSNTGLKAIASEILELCDDYAGR</sequence>
<evidence type="ECO:0000313" key="4">
    <source>
        <dbReference type="Proteomes" id="UP000184420"/>
    </source>
</evidence>
<feature type="domain" description="Response regulatory" evidence="2">
    <location>
        <begin position="5"/>
        <end position="127"/>
    </location>
</feature>
<organism evidence="3 4">
    <name type="scientific">Chitinophaga jiangningensis</name>
    <dbReference type="NCBI Taxonomy" id="1419482"/>
    <lineage>
        <taxon>Bacteria</taxon>
        <taxon>Pseudomonadati</taxon>
        <taxon>Bacteroidota</taxon>
        <taxon>Chitinophagia</taxon>
        <taxon>Chitinophagales</taxon>
        <taxon>Chitinophagaceae</taxon>
        <taxon>Chitinophaga</taxon>
    </lineage>
</organism>
<keyword evidence="4" id="KW-1185">Reference proteome</keyword>
<reference evidence="3 4" key="1">
    <citation type="submission" date="2016-11" db="EMBL/GenBank/DDBJ databases">
        <authorList>
            <person name="Jaros S."/>
            <person name="Januszkiewicz K."/>
            <person name="Wedrychowicz H."/>
        </authorList>
    </citation>
    <scope>NUCLEOTIDE SEQUENCE [LARGE SCALE GENOMIC DNA]</scope>
    <source>
        <strain evidence="3 4">DSM 27406</strain>
    </source>
</reference>
<dbReference type="Proteomes" id="UP000184420">
    <property type="component" value="Unassembled WGS sequence"/>
</dbReference>
<dbReference type="PANTHER" id="PTHR44520">
    <property type="entry name" value="RESPONSE REGULATOR RCP1-RELATED"/>
    <property type="match status" value="1"/>
</dbReference>
<dbReference type="SUPFAM" id="SSF52172">
    <property type="entry name" value="CheY-like"/>
    <property type="match status" value="1"/>
</dbReference>
<keyword evidence="1" id="KW-0597">Phosphoprotein</keyword>
<evidence type="ECO:0000313" key="3">
    <source>
        <dbReference type="EMBL" id="SHM59941.1"/>
    </source>
</evidence>
<name>A0A1M7K437_9BACT</name>
<dbReference type="Gene3D" id="3.40.50.2300">
    <property type="match status" value="1"/>
</dbReference>
<dbReference type="OrthoDB" id="663690at2"/>
<evidence type="ECO:0000259" key="2">
    <source>
        <dbReference type="PROSITE" id="PS50110"/>
    </source>
</evidence>
<dbReference type="STRING" id="1419482.SAMN05444266_109141"/>
<dbReference type="GO" id="GO:0000160">
    <property type="term" value="P:phosphorelay signal transduction system"/>
    <property type="evidence" value="ECO:0007669"/>
    <property type="project" value="InterPro"/>
</dbReference>
<protein>
    <submittedName>
        <fullName evidence="3">CheY chemotaxis protein or a CheY-like REC (Receiver) domain</fullName>
    </submittedName>
</protein>
<dbReference type="RefSeq" id="WP_073085589.1">
    <property type="nucleotide sequence ID" value="NZ_FRBL01000009.1"/>
</dbReference>
<proteinExistence type="predicted"/>
<dbReference type="SMART" id="SM00448">
    <property type="entry name" value="REC"/>
    <property type="match status" value="1"/>
</dbReference>
<feature type="modified residue" description="4-aspartylphosphate" evidence="1">
    <location>
        <position position="60"/>
    </location>
</feature>
<dbReference type="InterPro" id="IPR011006">
    <property type="entry name" value="CheY-like_superfamily"/>
</dbReference>
<accession>A0A1M7K437</accession>